<dbReference type="Pfam" id="PF02668">
    <property type="entry name" value="TauD"/>
    <property type="match status" value="1"/>
</dbReference>
<comment type="caution">
    <text evidence="7">The sequence shown here is derived from an EMBL/GenBank/DDBJ whole genome shotgun (WGS) entry which is preliminary data.</text>
</comment>
<gene>
    <name evidence="7" type="ORF">CEY11_17300</name>
</gene>
<dbReference type="Proteomes" id="UP000214603">
    <property type="component" value="Unassembled WGS sequence"/>
</dbReference>
<dbReference type="OrthoDB" id="8893262at2"/>
<name>A0A225M8N2_9BURK</name>
<dbReference type="AlphaFoldDB" id="A0A225M8N2"/>
<evidence type="ECO:0000256" key="5">
    <source>
        <dbReference type="ARBA" id="ARBA00023004"/>
    </source>
</evidence>
<keyword evidence="2" id="KW-0479">Metal-binding</keyword>
<proteinExistence type="inferred from homology"/>
<keyword evidence="8" id="KW-1185">Reference proteome</keyword>
<evidence type="ECO:0000313" key="7">
    <source>
        <dbReference type="EMBL" id="OWT57687.1"/>
    </source>
</evidence>
<dbReference type="PANTHER" id="PTHR30468:SF1">
    <property type="entry name" value="ALPHA-KETOGLUTARATE-DEPENDENT SULFONATE DIOXYGENASE"/>
    <property type="match status" value="1"/>
</dbReference>
<evidence type="ECO:0000256" key="1">
    <source>
        <dbReference type="ARBA" id="ARBA00005896"/>
    </source>
</evidence>
<comment type="similarity">
    <text evidence="1">Belongs to the TfdA dioxygenase family.</text>
</comment>
<evidence type="ECO:0000256" key="2">
    <source>
        <dbReference type="ARBA" id="ARBA00022723"/>
    </source>
</evidence>
<evidence type="ECO:0000256" key="4">
    <source>
        <dbReference type="ARBA" id="ARBA00023002"/>
    </source>
</evidence>
<organism evidence="7 8">
    <name type="scientific">Candidimonas nitroreducens</name>
    <dbReference type="NCBI Taxonomy" id="683354"/>
    <lineage>
        <taxon>Bacteria</taxon>
        <taxon>Pseudomonadati</taxon>
        <taxon>Pseudomonadota</taxon>
        <taxon>Betaproteobacteria</taxon>
        <taxon>Burkholderiales</taxon>
        <taxon>Alcaligenaceae</taxon>
        <taxon>Candidimonas</taxon>
    </lineage>
</organism>
<keyword evidence="5" id="KW-0408">Iron</keyword>
<dbReference type="PANTHER" id="PTHR30468">
    <property type="entry name" value="ALPHA-KETOGLUTARATE-DEPENDENT SULFONATE DIOXYGENASE"/>
    <property type="match status" value="1"/>
</dbReference>
<evidence type="ECO:0000259" key="6">
    <source>
        <dbReference type="Pfam" id="PF02668"/>
    </source>
</evidence>
<dbReference type="EMBL" id="NJIH01000009">
    <property type="protein sequence ID" value="OWT57687.1"/>
    <property type="molecule type" value="Genomic_DNA"/>
</dbReference>
<dbReference type="GO" id="GO:0000908">
    <property type="term" value="F:taurine dioxygenase activity"/>
    <property type="evidence" value="ECO:0007669"/>
    <property type="project" value="TreeGrafter"/>
</dbReference>
<dbReference type="GO" id="GO:0006790">
    <property type="term" value="P:sulfur compound metabolic process"/>
    <property type="evidence" value="ECO:0007669"/>
    <property type="project" value="TreeGrafter"/>
</dbReference>
<dbReference type="Gene3D" id="3.60.130.10">
    <property type="entry name" value="Clavaminate synthase-like"/>
    <property type="match status" value="1"/>
</dbReference>
<keyword evidence="4" id="KW-0560">Oxidoreductase</keyword>
<evidence type="ECO:0000313" key="8">
    <source>
        <dbReference type="Proteomes" id="UP000214603"/>
    </source>
</evidence>
<reference evidence="8" key="1">
    <citation type="submission" date="2017-06" db="EMBL/GenBank/DDBJ databases">
        <title>Herbaspirillum phytohormonus sp. nov., isolated from the root nodule of Robinia pseudoacacia in lead-zinc mine.</title>
        <authorList>
            <person name="Fan M."/>
            <person name="Lin Y."/>
        </authorList>
    </citation>
    <scope>NUCLEOTIDE SEQUENCE [LARGE SCALE GENOMIC DNA]</scope>
    <source>
        <strain evidence="8">SC-089</strain>
    </source>
</reference>
<sequence>MTMQAAYKQDTAVGVTASGRALGADVQNVDLSRPLDTTAEDIIKQAWADHLVLRFRGQHGLSVENLAQFSRCFGELDKAPISTSRMSDDFVSQNPEITVISNIVKDGKAMGGLGSYEAVWHSDMTYNPLPPKGSALYAVEIPPSGGNTQFANMYAAYESLPAKLKERIAGLKCVHDASRTSAGELRKGYVEIDDPTKTVGATHPLVRIHPVTGKQSLFLGRRRNAYVVGLSLEDSEELLDSLWAHATQEQFVWTQVWQLGDLVLWDNRCTMHRRDAFDSNTRRLLYRTQITGEAVLA</sequence>
<dbReference type="InterPro" id="IPR003819">
    <property type="entry name" value="TauD/TfdA-like"/>
</dbReference>
<dbReference type="InterPro" id="IPR051323">
    <property type="entry name" value="AtsK-like"/>
</dbReference>
<accession>A0A225M8N2</accession>
<dbReference type="GO" id="GO:0046872">
    <property type="term" value="F:metal ion binding"/>
    <property type="evidence" value="ECO:0007669"/>
    <property type="project" value="UniProtKB-KW"/>
</dbReference>
<dbReference type="SUPFAM" id="SSF51197">
    <property type="entry name" value="Clavaminate synthase-like"/>
    <property type="match status" value="1"/>
</dbReference>
<protein>
    <recommendedName>
        <fullName evidence="6">TauD/TfdA-like domain-containing protein</fullName>
    </recommendedName>
</protein>
<feature type="domain" description="TauD/TfdA-like" evidence="6">
    <location>
        <begin position="19"/>
        <end position="288"/>
    </location>
</feature>
<dbReference type="GO" id="GO:0005737">
    <property type="term" value="C:cytoplasm"/>
    <property type="evidence" value="ECO:0007669"/>
    <property type="project" value="TreeGrafter"/>
</dbReference>
<evidence type="ECO:0000256" key="3">
    <source>
        <dbReference type="ARBA" id="ARBA00022964"/>
    </source>
</evidence>
<keyword evidence="3" id="KW-0223">Dioxygenase</keyword>
<dbReference type="InterPro" id="IPR042098">
    <property type="entry name" value="TauD-like_sf"/>
</dbReference>